<dbReference type="Proteomes" id="UP000002274">
    <property type="component" value="Chromosome"/>
</dbReference>
<dbReference type="RefSeq" id="WP_011824746.1">
    <property type="nucleotide sequence ID" value="NC_008820.1"/>
</dbReference>
<protein>
    <submittedName>
        <fullName evidence="1">Uncharacterized protein</fullName>
    </submittedName>
</protein>
<evidence type="ECO:0000313" key="2">
    <source>
        <dbReference type="Proteomes" id="UP000002274"/>
    </source>
</evidence>
<dbReference type="AlphaFoldDB" id="A2C5Q3"/>
<reference evidence="1 2" key="1">
    <citation type="journal article" date="2007" name="PLoS Genet.">
        <title>Patterns and implications of gene gain and loss in the evolution of Prochlorococcus.</title>
        <authorList>
            <person name="Kettler G.C."/>
            <person name="Martiny A.C."/>
            <person name="Huang K."/>
            <person name="Zucker J."/>
            <person name="Coleman M.L."/>
            <person name="Rodrigue S."/>
            <person name="Chen F."/>
            <person name="Lapidus A."/>
            <person name="Ferriera S."/>
            <person name="Johnson J."/>
            <person name="Steglich C."/>
            <person name="Church G.M."/>
            <person name="Richardson P."/>
            <person name="Chisholm S.W."/>
        </authorList>
    </citation>
    <scope>NUCLEOTIDE SEQUENCE [LARGE SCALE GENOMIC DNA]</scope>
    <source>
        <strain evidence="1 2">MIT 9303</strain>
    </source>
</reference>
<name>A2C5Q3_PROM3</name>
<evidence type="ECO:0000313" key="1">
    <source>
        <dbReference type="EMBL" id="ABM76813.1"/>
    </source>
</evidence>
<dbReference type="HOGENOM" id="CLU_3028741_0_0_3"/>
<dbReference type="STRING" id="59922.P9303_00561"/>
<proteinExistence type="predicted"/>
<gene>
    <name evidence="1" type="ordered locus">P9303_00561</name>
</gene>
<accession>A2C5Q3</accession>
<organism evidence="1 2">
    <name type="scientific">Prochlorococcus marinus (strain MIT 9303)</name>
    <dbReference type="NCBI Taxonomy" id="59922"/>
    <lineage>
        <taxon>Bacteria</taxon>
        <taxon>Bacillati</taxon>
        <taxon>Cyanobacteriota</taxon>
        <taxon>Cyanophyceae</taxon>
        <taxon>Synechococcales</taxon>
        <taxon>Prochlorococcaceae</taxon>
        <taxon>Prochlorococcus</taxon>
    </lineage>
</organism>
<dbReference type="EMBL" id="CP000554">
    <property type="protein sequence ID" value="ABM76813.1"/>
    <property type="molecule type" value="Genomic_DNA"/>
</dbReference>
<dbReference type="KEGG" id="pmf:P9303_00561"/>
<sequence>MPELNIDEPPEQTLYAIGKMVFQREKQMLKVQSQFDYCLDLTANANSALRTAPKP</sequence>